<dbReference type="EMBL" id="JADFFM010000001">
    <property type="protein sequence ID" value="MBE9666743.1"/>
    <property type="molecule type" value="Genomic_DNA"/>
</dbReference>
<dbReference type="InterPro" id="IPR045497">
    <property type="entry name" value="DUF6438"/>
</dbReference>
<dbReference type="RefSeq" id="WP_194106084.1">
    <property type="nucleotide sequence ID" value="NZ_JADFFM010000001.1"/>
</dbReference>
<accession>A0ABR9XH79</accession>
<protein>
    <recommendedName>
        <fullName evidence="1">DUF6438 domain-containing protein</fullName>
    </recommendedName>
</protein>
<dbReference type="Proteomes" id="UP000632774">
    <property type="component" value="Unassembled WGS sequence"/>
</dbReference>
<keyword evidence="3" id="KW-1185">Reference proteome</keyword>
<organism evidence="2 3">
    <name type="scientific">Mucilaginibacter boryungensis</name>
    <dbReference type="NCBI Taxonomy" id="768480"/>
    <lineage>
        <taxon>Bacteria</taxon>
        <taxon>Pseudomonadati</taxon>
        <taxon>Bacteroidota</taxon>
        <taxon>Sphingobacteriia</taxon>
        <taxon>Sphingobacteriales</taxon>
        <taxon>Sphingobacteriaceae</taxon>
        <taxon>Mucilaginibacter</taxon>
    </lineage>
</organism>
<dbReference type="Pfam" id="PF20033">
    <property type="entry name" value="DUF6438"/>
    <property type="match status" value="1"/>
</dbReference>
<reference evidence="2 3" key="1">
    <citation type="submission" date="2020-10" db="EMBL/GenBank/DDBJ databases">
        <title>Mucilaginibacter mali sp. nov., isolated from rhizosphere soil of apple orchard.</title>
        <authorList>
            <person name="Lee J.-S."/>
            <person name="Kim H.S."/>
            <person name="Kim J.-S."/>
        </authorList>
    </citation>
    <scope>NUCLEOTIDE SEQUENCE [LARGE SCALE GENOMIC DNA]</scope>
    <source>
        <strain evidence="2 3">KCTC 23157</strain>
    </source>
</reference>
<proteinExistence type="predicted"/>
<evidence type="ECO:0000313" key="2">
    <source>
        <dbReference type="EMBL" id="MBE9666743.1"/>
    </source>
</evidence>
<name>A0ABR9XH79_9SPHI</name>
<evidence type="ECO:0000259" key="1">
    <source>
        <dbReference type="Pfam" id="PF20033"/>
    </source>
</evidence>
<gene>
    <name evidence="2" type="ORF">IRJ18_10250</name>
</gene>
<sequence>MRTLSTTFIFILIFNIYAFAQKPVLKTLWAGNDSLYLSTLEIEGYPTQLVFEKIHSKFGNIRKSFMYNVSGDTLKVKNYPASDTGDFIMDTLKKGELVLTPVNQQASYYMVAATLASAQKHYRFKDITTVTNDIKFEKLLFHSTNCYGFCPAITLEIDYNRKVRYIGGKFAVKQGQFEGKLSLQLYAQLTNLLKTADLDKLVGNTLHNVDAPDYTIEVHYNHKVLYLNTMEVPFAIEPLKTMLLDMPRNVNWTPASAPVTINFTK</sequence>
<comment type="caution">
    <text evidence="2">The sequence shown here is derived from an EMBL/GenBank/DDBJ whole genome shotgun (WGS) entry which is preliminary data.</text>
</comment>
<evidence type="ECO:0000313" key="3">
    <source>
        <dbReference type="Proteomes" id="UP000632774"/>
    </source>
</evidence>
<feature type="domain" description="DUF6438" evidence="1">
    <location>
        <begin position="138"/>
        <end position="223"/>
    </location>
</feature>